<dbReference type="PANTHER" id="PTHR45947:SF3">
    <property type="entry name" value="SULFOQUINOVOSYL TRANSFERASE SQD2"/>
    <property type="match status" value="1"/>
</dbReference>
<organism evidence="3 4">
    <name type="scientific">Candidatus Giovannonibacteria bacterium RIFCSPLOWO2_01_FULL_46_13</name>
    <dbReference type="NCBI Taxonomy" id="1798352"/>
    <lineage>
        <taxon>Bacteria</taxon>
        <taxon>Candidatus Giovannoniibacteriota</taxon>
    </lineage>
</organism>
<dbReference type="SUPFAM" id="SSF53756">
    <property type="entry name" value="UDP-Glycosyltransferase/glycogen phosphorylase"/>
    <property type="match status" value="1"/>
</dbReference>
<dbReference type="PANTHER" id="PTHR45947">
    <property type="entry name" value="SULFOQUINOVOSYL TRANSFERASE SQD2"/>
    <property type="match status" value="1"/>
</dbReference>
<evidence type="ECO:0000259" key="1">
    <source>
        <dbReference type="Pfam" id="PF00534"/>
    </source>
</evidence>
<feature type="domain" description="Glycosyltransferase subfamily 4-like N-terminal" evidence="2">
    <location>
        <begin position="14"/>
        <end position="172"/>
    </location>
</feature>
<dbReference type="GO" id="GO:0016757">
    <property type="term" value="F:glycosyltransferase activity"/>
    <property type="evidence" value="ECO:0007669"/>
    <property type="project" value="InterPro"/>
</dbReference>
<dbReference type="Gene3D" id="3.40.50.2000">
    <property type="entry name" value="Glycogen Phosphorylase B"/>
    <property type="match status" value="3"/>
</dbReference>
<dbReference type="InterPro" id="IPR028098">
    <property type="entry name" value="Glyco_trans_4-like_N"/>
</dbReference>
<name>A0A1F5X4D2_9BACT</name>
<dbReference type="Pfam" id="PF00534">
    <property type="entry name" value="Glycos_transf_1"/>
    <property type="match status" value="1"/>
</dbReference>
<evidence type="ECO:0008006" key="5">
    <source>
        <dbReference type="Google" id="ProtNLM"/>
    </source>
</evidence>
<feature type="domain" description="Glycosyl transferase family 1" evidence="1">
    <location>
        <begin position="211"/>
        <end position="316"/>
    </location>
</feature>
<dbReference type="Proteomes" id="UP000178684">
    <property type="component" value="Unassembled WGS sequence"/>
</dbReference>
<proteinExistence type="predicted"/>
<gene>
    <name evidence="3" type="ORF">A3B18_01485</name>
</gene>
<dbReference type="Pfam" id="PF13439">
    <property type="entry name" value="Glyco_transf_4"/>
    <property type="match status" value="1"/>
</dbReference>
<dbReference type="AlphaFoldDB" id="A0A1F5X4D2"/>
<reference evidence="3 4" key="1">
    <citation type="journal article" date="2016" name="Nat. Commun.">
        <title>Thousands of microbial genomes shed light on interconnected biogeochemical processes in an aquifer system.</title>
        <authorList>
            <person name="Anantharaman K."/>
            <person name="Brown C.T."/>
            <person name="Hug L.A."/>
            <person name="Sharon I."/>
            <person name="Castelle C.J."/>
            <person name="Probst A.J."/>
            <person name="Thomas B.C."/>
            <person name="Singh A."/>
            <person name="Wilkins M.J."/>
            <person name="Karaoz U."/>
            <person name="Brodie E.L."/>
            <person name="Williams K.H."/>
            <person name="Hubbard S.S."/>
            <person name="Banfield J.F."/>
        </authorList>
    </citation>
    <scope>NUCLEOTIDE SEQUENCE [LARGE SCALE GENOMIC DNA]</scope>
</reference>
<protein>
    <recommendedName>
        <fullName evidence="5">Glycosyl transferase family 1 domain-containing protein</fullName>
    </recommendedName>
</protein>
<dbReference type="CDD" id="cd03801">
    <property type="entry name" value="GT4_PimA-like"/>
    <property type="match status" value="1"/>
</dbReference>
<accession>A0A1F5X4D2</accession>
<dbReference type="InterPro" id="IPR001296">
    <property type="entry name" value="Glyco_trans_1"/>
</dbReference>
<dbReference type="EMBL" id="MFIE01000013">
    <property type="protein sequence ID" value="OGF82754.1"/>
    <property type="molecule type" value="Genomic_DNA"/>
</dbReference>
<evidence type="ECO:0000313" key="3">
    <source>
        <dbReference type="EMBL" id="OGF82754.1"/>
    </source>
</evidence>
<evidence type="ECO:0000313" key="4">
    <source>
        <dbReference type="Proteomes" id="UP000178684"/>
    </source>
</evidence>
<dbReference type="InterPro" id="IPR050194">
    <property type="entry name" value="Glycosyltransferase_grp1"/>
</dbReference>
<evidence type="ECO:0000259" key="2">
    <source>
        <dbReference type="Pfam" id="PF13439"/>
    </source>
</evidence>
<comment type="caution">
    <text evidence="3">The sequence shown here is derived from an EMBL/GenBank/DDBJ whole genome shotgun (WGS) entry which is preliminary data.</text>
</comment>
<sequence length="338" mass="38228">MKILIATGIYPPDVGGPATYSARLAKEFPERGHDVKVLSFGSFRFLPKFARHFFYFINVLWMGHDRDVIFAQDPVSVGFVSVIASKILRKKFVIRIAGDYAWEQGVMRFGVKELLDGFLDKEYGFFVELLKKMERFSARHANTIIVPSNYLAGVLQKWGIDKSKIFLIYNTVSFLERIPKKEARRKLGISQDKNILFAPGREVPWKGFKMLKDLDIQNARLVVGTFPRDEYTLWLSACDIFLLNTGYEGFSHQILEAMAFGKPIITTDAGGNKEIVKNGENALAVEYNNKEAWRAAITNLLADPKLQEIISQGAKETAKKFLEKDMAGETIKVLGSVI</sequence>